<evidence type="ECO:0000256" key="8">
    <source>
        <dbReference type="SAM" id="MobiDB-lite"/>
    </source>
</evidence>
<accession>A0AAV0JZ32</accession>
<evidence type="ECO:0000313" key="11">
    <source>
        <dbReference type="Proteomes" id="UP001154282"/>
    </source>
</evidence>
<evidence type="ECO:0000256" key="4">
    <source>
        <dbReference type="ARBA" id="ARBA00023159"/>
    </source>
</evidence>
<comment type="similarity">
    <text evidence="7">Belongs to the AP2/ERF transcription factor family. ERF subfamily.</text>
</comment>
<comment type="caution">
    <text evidence="10">The sequence shown here is derived from an EMBL/GenBank/DDBJ whole genome shotgun (WGS) entry which is preliminary data.</text>
</comment>
<dbReference type="PRINTS" id="PR00367">
    <property type="entry name" value="ETHRSPELEMNT"/>
</dbReference>
<evidence type="ECO:0000256" key="5">
    <source>
        <dbReference type="ARBA" id="ARBA00023163"/>
    </source>
</evidence>
<dbReference type="PANTHER" id="PTHR31839:SF25">
    <property type="entry name" value="DEHYDRATION-RESPONSIVE ELEMENT-BINDING PROTEIN 1F"/>
    <property type="match status" value="1"/>
</dbReference>
<dbReference type="InterPro" id="IPR001471">
    <property type="entry name" value="AP2/ERF_dom"/>
</dbReference>
<keyword evidence="2" id="KW-0805">Transcription regulation</keyword>
<gene>
    <name evidence="10" type="ORF">LITE_LOCUS16255</name>
</gene>
<dbReference type="EMBL" id="CAMGYJ010000005">
    <property type="protein sequence ID" value="CAI0414345.1"/>
    <property type="molecule type" value="Genomic_DNA"/>
</dbReference>
<reference evidence="10" key="1">
    <citation type="submission" date="2022-08" db="EMBL/GenBank/DDBJ databases">
        <authorList>
            <person name="Gutierrez-Valencia J."/>
        </authorList>
    </citation>
    <scope>NUCLEOTIDE SEQUENCE</scope>
</reference>
<keyword evidence="3" id="KW-0238">DNA-binding</keyword>
<dbReference type="InterPro" id="IPR045277">
    <property type="entry name" value="DRE1A-I"/>
</dbReference>
<evidence type="ECO:0000256" key="3">
    <source>
        <dbReference type="ARBA" id="ARBA00023125"/>
    </source>
</evidence>
<dbReference type="PROSITE" id="PS51032">
    <property type="entry name" value="AP2_ERF"/>
    <property type="match status" value="1"/>
</dbReference>
<evidence type="ECO:0000313" key="10">
    <source>
        <dbReference type="EMBL" id="CAI0414345.1"/>
    </source>
</evidence>
<protein>
    <recommendedName>
        <fullName evidence="9">AP2/ERF domain-containing protein</fullName>
    </recommendedName>
</protein>
<dbReference type="GO" id="GO:0003700">
    <property type="term" value="F:DNA-binding transcription factor activity"/>
    <property type="evidence" value="ECO:0007669"/>
    <property type="project" value="InterPro"/>
</dbReference>
<dbReference type="SUPFAM" id="SSF54171">
    <property type="entry name" value="DNA-binding domain"/>
    <property type="match status" value="1"/>
</dbReference>
<dbReference type="Pfam" id="PF00847">
    <property type="entry name" value="AP2"/>
    <property type="match status" value="1"/>
</dbReference>
<dbReference type="InterPro" id="IPR036955">
    <property type="entry name" value="AP2/ERF_dom_sf"/>
</dbReference>
<dbReference type="AlphaFoldDB" id="A0AAV0JZ32"/>
<dbReference type="Proteomes" id="UP001154282">
    <property type="component" value="Unassembled WGS sequence"/>
</dbReference>
<dbReference type="SMART" id="SM00380">
    <property type="entry name" value="AP2"/>
    <property type="match status" value="1"/>
</dbReference>
<comment type="subcellular location">
    <subcellularLocation>
        <location evidence="1">Nucleus</location>
    </subcellularLocation>
</comment>
<dbReference type="PANTHER" id="PTHR31839">
    <property type="entry name" value="DEHYDRATION-RESPONSIVE ELEMENT-BINDING PROTEIN 1D"/>
    <property type="match status" value="1"/>
</dbReference>
<evidence type="ECO:0000259" key="9">
    <source>
        <dbReference type="PROSITE" id="PS51032"/>
    </source>
</evidence>
<evidence type="ECO:0000256" key="7">
    <source>
        <dbReference type="ARBA" id="ARBA00024343"/>
    </source>
</evidence>
<feature type="region of interest" description="Disordered" evidence="8">
    <location>
        <begin position="1"/>
        <end position="48"/>
    </location>
</feature>
<sequence>MVFFGSEQLHYSDSPSLSPQSDGDISIGEATPPTEDRHDHGHHQLAAEVPKKRTGRRVFRETRHPVYRGVRSRKGDKWVCELREPVTGTRVWLGTYTNPEMAARAHDVAALAFRGKSACLNFADSAWRLPIPISPGATDVRRAAAEGAEMFRPAAAADEEERSIRSTTTTAADDEIDDVYSSCYVEEGELEVVDLPRLLSEMAEGLLLSPPPSYVESCNAEERDWWLWNN</sequence>
<dbReference type="GO" id="GO:0005634">
    <property type="term" value="C:nucleus"/>
    <property type="evidence" value="ECO:0007669"/>
    <property type="project" value="UniProtKB-SubCell"/>
</dbReference>
<keyword evidence="6" id="KW-0539">Nucleus</keyword>
<keyword evidence="11" id="KW-1185">Reference proteome</keyword>
<dbReference type="GO" id="GO:0003677">
    <property type="term" value="F:DNA binding"/>
    <property type="evidence" value="ECO:0007669"/>
    <property type="project" value="UniProtKB-KW"/>
</dbReference>
<keyword evidence="5" id="KW-0804">Transcription</keyword>
<dbReference type="Gene3D" id="3.30.730.10">
    <property type="entry name" value="AP2/ERF domain"/>
    <property type="match status" value="1"/>
</dbReference>
<dbReference type="InterPro" id="IPR016177">
    <property type="entry name" value="DNA-bd_dom_sf"/>
</dbReference>
<proteinExistence type="inferred from homology"/>
<keyword evidence="4" id="KW-0010">Activator</keyword>
<name>A0AAV0JZ32_9ROSI</name>
<organism evidence="10 11">
    <name type="scientific">Linum tenue</name>
    <dbReference type="NCBI Taxonomy" id="586396"/>
    <lineage>
        <taxon>Eukaryota</taxon>
        <taxon>Viridiplantae</taxon>
        <taxon>Streptophyta</taxon>
        <taxon>Embryophyta</taxon>
        <taxon>Tracheophyta</taxon>
        <taxon>Spermatophyta</taxon>
        <taxon>Magnoliopsida</taxon>
        <taxon>eudicotyledons</taxon>
        <taxon>Gunneridae</taxon>
        <taxon>Pentapetalae</taxon>
        <taxon>rosids</taxon>
        <taxon>fabids</taxon>
        <taxon>Malpighiales</taxon>
        <taxon>Linaceae</taxon>
        <taxon>Linum</taxon>
    </lineage>
</organism>
<evidence type="ECO:0000256" key="1">
    <source>
        <dbReference type="ARBA" id="ARBA00004123"/>
    </source>
</evidence>
<evidence type="ECO:0000256" key="2">
    <source>
        <dbReference type="ARBA" id="ARBA00023015"/>
    </source>
</evidence>
<dbReference type="CDD" id="cd00018">
    <property type="entry name" value="AP2"/>
    <property type="match status" value="1"/>
</dbReference>
<evidence type="ECO:0000256" key="6">
    <source>
        <dbReference type="ARBA" id="ARBA00023242"/>
    </source>
</evidence>
<feature type="domain" description="AP2/ERF" evidence="9">
    <location>
        <begin position="66"/>
        <end position="123"/>
    </location>
</feature>
<feature type="compositionally biased region" description="Polar residues" evidence="8">
    <location>
        <begin position="9"/>
        <end position="23"/>
    </location>
</feature>